<dbReference type="AlphaFoldDB" id="A0A382G0D7"/>
<evidence type="ECO:0000256" key="5">
    <source>
        <dbReference type="ARBA" id="ARBA00023274"/>
    </source>
</evidence>
<evidence type="ECO:0000256" key="2">
    <source>
        <dbReference type="ARBA" id="ARBA00022730"/>
    </source>
</evidence>
<evidence type="ECO:0000256" key="1">
    <source>
        <dbReference type="ARBA" id="ARBA00009451"/>
    </source>
</evidence>
<keyword evidence="2" id="KW-0699">rRNA-binding</keyword>
<comment type="similarity">
    <text evidence="1">Belongs to the universal ribosomal protein uL22 family.</text>
</comment>
<keyword evidence="4" id="KW-0689">Ribosomal protein</keyword>
<name>A0A382G0D7_9ZZZZ</name>
<dbReference type="GO" id="GO:0003735">
    <property type="term" value="F:structural constituent of ribosome"/>
    <property type="evidence" value="ECO:0007669"/>
    <property type="project" value="InterPro"/>
</dbReference>
<dbReference type="PANTHER" id="PTHR13501:SF8">
    <property type="entry name" value="LARGE RIBOSOMAL SUBUNIT PROTEIN UL22M"/>
    <property type="match status" value="1"/>
</dbReference>
<dbReference type="HAMAP" id="MF_01331_B">
    <property type="entry name" value="Ribosomal_uL22_B"/>
    <property type="match status" value="1"/>
</dbReference>
<dbReference type="PANTHER" id="PTHR13501">
    <property type="entry name" value="CHLOROPLAST 50S RIBOSOMAL PROTEIN L22-RELATED"/>
    <property type="match status" value="1"/>
</dbReference>
<dbReference type="GO" id="GO:0006412">
    <property type="term" value="P:translation"/>
    <property type="evidence" value="ECO:0007669"/>
    <property type="project" value="InterPro"/>
</dbReference>
<organism evidence="6">
    <name type="scientific">marine metagenome</name>
    <dbReference type="NCBI Taxonomy" id="408172"/>
    <lineage>
        <taxon>unclassified sequences</taxon>
        <taxon>metagenomes</taxon>
        <taxon>ecological metagenomes</taxon>
    </lineage>
</organism>
<dbReference type="InterPro" id="IPR047867">
    <property type="entry name" value="Ribosomal_uL22_bac/org-type"/>
</dbReference>
<evidence type="ECO:0008006" key="7">
    <source>
        <dbReference type="Google" id="ProtNLM"/>
    </source>
</evidence>
<evidence type="ECO:0000313" key="6">
    <source>
        <dbReference type="EMBL" id="SVB67651.1"/>
    </source>
</evidence>
<dbReference type="GO" id="GO:0019843">
    <property type="term" value="F:rRNA binding"/>
    <property type="evidence" value="ECO:0007669"/>
    <property type="project" value="UniProtKB-KW"/>
</dbReference>
<accession>A0A382G0D7</accession>
<keyword evidence="3" id="KW-0694">RNA-binding</keyword>
<dbReference type="InterPro" id="IPR005727">
    <property type="entry name" value="Ribosomal_uL22_bac/chlpt-type"/>
</dbReference>
<dbReference type="InterPro" id="IPR001063">
    <property type="entry name" value="Ribosomal_uL22"/>
</dbReference>
<dbReference type="Pfam" id="PF00237">
    <property type="entry name" value="Ribosomal_L22"/>
    <property type="match status" value="1"/>
</dbReference>
<dbReference type="Gene3D" id="3.90.470.10">
    <property type="entry name" value="Ribosomal protein L22/L17"/>
    <property type="match status" value="1"/>
</dbReference>
<dbReference type="SUPFAM" id="SSF54843">
    <property type="entry name" value="Ribosomal protein L22"/>
    <property type="match status" value="1"/>
</dbReference>
<sequence>METLSQASGRYVRGGATKVRLVADTIRGCAVSDALGRLELSTRRAARDLEKVVRSAVANAENLDPGIDVDRLVVSEVYVDQGPSLPMRIRPQPMGRAHPIIKRTSHITVKLAGKKG</sequence>
<protein>
    <recommendedName>
        <fullName evidence="7">50S ribosomal protein L22</fullName>
    </recommendedName>
</protein>
<dbReference type="CDD" id="cd00336">
    <property type="entry name" value="Ribosomal_L22"/>
    <property type="match status" value="1"/>
</dbReference>
<keyword evidence="5" id="KW-0687">Ribonucleoprotein</keyword>
<reference evidence="6" key="1">
    <citation type="submission" date="2018-05" db="EMBL/GenBank/DDBJ databases">
        <authorList>
            <person name="Lanie J.A."/>
            <person name="Ng W.-L."/>
            <person name="Kazmierczak K.M."/>
            <person name="Andrzejewski T.M."/>
            <person name="Davidsen T.M."/>
            <person name="Wayne K.J."/>
            <person name="Tettelin H."/>
            <person name="Glass J.I."/>
            <person name="Rusch D."/>
            <person name="Podicherti R."/>
            <person name="Tsui H.-C.T."/>
            <person name="Winkler M.E."/>
        </authorList>
    </citation>
    <scope>NUCLEOTIDE SEQUENCE</scope>
</reference>
<dbReference type="InterPro" id="IPR036394">
    <property type="entry name" value="Ribosomal_uL22_sf"/>
</dbReference>
<dbReference type="GO" id="GO:0022625">
    <property type="term" value="C:cytosolic large ribosomal subunit"/>
    <property type="evidence" value="ECO:0007669"/>
    <property type="project" value="TreeGrafter"/>
</dbReference>
<dbReference type="EMBL" id="UINC01052383">
    <property type="protein sequence ID" value="SVB67651.1"/>
    <property type="molecule type" value="Genomic_DNA"/>
</dbReference>
<dbReference type="NCBIfam" id="TIGR01044">
    <property type="entry name" value="rplV_bact"/>
    <property type="match status" value="1"/>
</dbReference>
<gene>
    <name evidence="6" type="ORF">METZ01_LOCUS220505</name>
</gene>
<evidence type="ECO:0000256" key="3">
    <source>
        <dbReference type="ARBA" id="ARBA00022884"/>
    </source>
</evidence>
<proteinExistence type="inferred from homology"/>
<evidence type="ECO:0000256" key="4">
    <source>
        <dbReference type="ARBA" id="ARBA00022980"/>
    </source>
</evidence>